<sequence>MKTSKLQHIALCAAAACWLTFCTGCSTQRNTARTRWWKSFNTRYNVYYNGATAYIDGSLERENAHKDNFTELLPLYPVAVKGSKELGKAHFDKAIEKSQKAIRLYSIRKRPEWTKNRRKTDKDIEWLGRREYNPFLWKAWLLMGRSQFHEGAFEEAAATFSYMSRLYRTQPAIYGKARAWLAKSYIEQGWLYDAEDVIRNMQRDSLDWRAVKEWDYTYADYYIHTGAYEKAIPYLRKVISHEMRRKQRARQWYLMGQLQAKLGHAELARQAFKSVLRQHPPYELEFNARIAMSEVTAGRGTKQMVSQLRRMAASDKNKDYLDQVYYAIGNIYLAAKDTTHAMAAYEKGNEKATRNGIEKGVLLLKLGNLYWEKEKFADARRCYGTAIGLLDKDRPDYTQLSDRSHMLDELVPHTDAVHLQDSLQALVKLPENERNAAIDRVIAALKKKEREERDKQAETEGQRQQNRNDAGHVEMPNPTPLMLGNKPAVWYFYNPLAVSQGKATFEKQWGKRENVDNWRRMNKTSIRLSGTDPGATGMLSDAERQEELRQDSLRQLTDSAKNDPHKREYYIERLPFTPEQLSASNEILQDGLFHAGVIFKDKIDLPALAEKYLLRLIHDFPKYRLIDETYYHLYLLYARLGKTSVAESYVDRLRKEYPDSKWTAVLTDPYFKENARFGVQMEDSLYAAAYDAFKAGKYAEVRGNAHVSATRFPTGANRDKFLFIGALCQLNEGNAAGCLADMKQLLADYPQSSVAAIAGMIVKGVDAGRRLHGAHFDMADVWDRRSAIASPTDSVEAKTFTPERDTRFVFMWVYRPDTVNGNQLLFELARFNFTNFLVRNFDIGIEETDGLQRMKVQGFRNYDEALQYARQLLHNATLAKLASKAKPVIISEENLPLLGERFSYKDYDEYYARHFASLKVSKLQLLTEPEEVETRHVEDNAPASQQSADNKTDDDIYTLPATETAGGEDGDNIVVSEQQPAQATSQESGVVIPIDSIATPATVKKPAVPQPKIPAVQVKPVSASPAKKTKTTPTATPKPAVKPKKEDTGIDFDDGFGTEGNAFPSPASTKTKEKSKKTEDEYYDLDGF</sequence>
<name>E0NUZ0_9BACT</name>
<dbReference type="EMBL" id="AEEI01000055">
    <property type="protein sequence ID" value="EFM01075.1"/>
    <property type="molecule type" value="Genomic_DNA"/>
</dbReference>
<feature type="region of interest" description="Disordered" evidence="2">
    <location>
        <begin position="448"/>
        <end position="475"/>
    </location>
</feature>
<evidence type="ECO:0000256" key="1">
    <source>
        <dbReference type="PROSITE-ProRule" id="PRU00339"/>
    </source>
</evidence>
<feature type="compositionally biased region" description="Basic and acidic residues" evidence="2">
    <location>
        <begin position="1070"/>
        <end position="1080"/>
    </location>
</feature>
<keyword evidence="4" id="KW-1185">Reference proteome</keyword>
<dbReference type="SMART" id="SM00028">
    <property type="entry name" value="TPR"/>
    <property type="match status" value="4"/>
</dbReference>
<feature type="compositionally biased region" description="Basic and acidic residues" evidence="2">
    <location>
        <begin position="448"/>
        <end position="461"/>
    </location>
</feature>
<evidence type="ECO:0000256" key="2">
    <source>
        <dbReference type="SAM" id="MobiDB-lite"/>
    </source>
</evidence>
<evidence type="ECO:0000313" key="3">
    <source>
        <dbReference type="EMBL" id="EFM01075.1"/>
    </source>
</evidence>
<feature type="region of interest" description="Disordered" evidence="2">
    <location>
        <begin position="931"/>
        <end position="972"/>
    </location>
</feature>
<organism evidence="3 4">
    <name type="scientific">Hoylesella marshii DSM 16973 = JCM 13450</name>
    <dbReference type="NCBI Taxonomy" id="862515"/>
    <lineage>
        <taxon>Bacteria</taxon>
        <taxon>Pseudomonadati</taxon>
        <taxon>Bacteroidota</taxon>
        <taxon>Bacteroidia</taxon>
        <taxon>Bacteroidales</taxon>
        <taxon>Prevotellaceae</taxon>
        <taxon>Hoylesella</taxon>
    </lineage>
</organism>
<protein>
    <submittedName>
        <fullName evidence="3">Tetratricopeptide repeat protein</fullName>
    </submittedName>
</protein>
<dbReference type="AlphaFoldDB" id="E0NUZ0"/>
<evidence type="ECO:0000313" key="4">
    <source>
        <dbReference type="Proteomes" id="UP000004394"/>
    </source>
</evidence>
<dbReference type="PROSITE" id="PS50005">
    <property type="entry name" value="TPR"/>
    <property type="match status" value="1"/>
</dbReference>
<dbReference type="RefSeq" id="WP_006950346.1">
    <property type="nucleotide sequence ID" value="NZ_GL397214.1"/>
</dbReference>
<feature type="repeat" description="TPR" evidence="1">
    <location>
        <begin position="249"/>
        <end position="282"/>
    </location>
</feature>
<feature type="compositionally biased region" description="Low complexity" evidence="2">
    <location>
        <begin position="1021"/>
        <end position="1039"/>
    </location>
</feature>
<dbReference type="Pfam" id="PF13174">
    <property type="entry name" value="TPR_6"/>
    <property type="match status" value="1"/>
</dbReference>
<dbReference type="Pfam" id="PF13181">
    <property type="entry name" value="TPR_8"/>
    <property type="match status" value="2"/>
</dbReference>
<gene>
    <name evidence="3" type="ORF">HMPREF0658_1995</name>
</gene>
<dbReference type="PROSITE" id="PS51257">
    <property type="entry name" value="PROKAR_LIPOPROTEIN"/>
    <property type="match status" value="1"/>
</dbReference>
<dbReference type="STRING" id="862515.HMPREF0658_1995"/>
<dbReference type="Gene3D" id="1.25.40.10">
    <property type="entry name" value="Tetratricopeptide repeat domain"/>
    <property type="match status" value="3"/>
</dbReference>
<comment type="caution">
    <text evidence="3">The sequence shown here is derived from an EMBL/GenBank/DDBJ whole genome shotgun (WGS) entry which is preliminary data.</text>
</comment>
<accession>E0NUZ0</accession>
<dbReference type="eggNOG" id="COG0457">
    <property type="taxonomic scope" value="Bacteria"/>
</dbReference>
<dbReference type="Proteomes" id="UP000004394">
    <property type="component" value="Unassembled WGS sequence"/>
</dbReference>
<reference evidence="3" key="1">
    <citation type="submission" date="2010-07" db="EMBL/GenBank/DDBJ databases">
        <authorList>
            <person name="Muzny D."/>
            <person name="Qin X."/>
            <person name="Deng J."/>
            <person name="Jiang H."/>
            <person name="Liu Y."/>
            <person name="Qu J."/>
            <person name="Song X.-Z."/>
            <person name="Zhang L."/>
            <person name="Thornton R."/>
            <person name="Coyle M."/>
            <person name="Francisco L."/>
            <person name="Jackson L."/>
            <person name="Javaid M."/>
            <person name="Korchina V."/>
            <person name="Kovar C."/>
            <person name="Mata R."/>
            <person name="Mathew T."/>
            <person name="Ngo R."/>
            <person name="Nguyen L."/>
            <person name="Nguyen N."/>
            <person name="Okwuonu G."/>
            <person name="Ongeri F."/>
            <person name="Pham C."/>
            <person name="Simmons D."/>
            <person name="Wilczek-Boney K."/>
            <person name="Hale W."/>
            <person name="Jakkamsetti A."/>
            <person name="Pham P."/>
            <person name="Ruth R."/>
            <person name="San Lucas F."/>
            <person name="Warren J."/>
            <person name="Zhang J."/>
            <person name="Zhao Z."/>
            <person name="Zhou C."/>
            <person name="Zhu D."/>
            <person name="Lee S."/>
            <person name="Bess C."/>
            <person name="Blankenburg K."/>
            <person name="Forbes L."/>
            <person name="Fu Q."/>
            <person name="Gubbala S."/>
            <person name="Hirani K."/>
            <person name="Jayaseelan J.C."/>
            <person name="Lara F."/>
            <person name="Munidasa M."/>
            <person name="Palculict T."/>
            <person name="Patil S."/>
            <person name="Pu L.-L."/>
            <person name="Saada N."/>
            <person name="Tang L."/>
            <person name="Weissenberger G."/>
            <person name="Zhu Y."/>
            <person name="Hemphill L."/>
            <person name="Shang Y."/>
            <person name="Youmans B."/>
            <person name="Ayvaz T."/>
            <person name="Ross M."/>
            <person name="Santibanez J."/>
            <person name="Aqrawi P."/>
            <person name="Gross S."/>
            <person name="Joshi V."/>
            <person name="Fowler G."/>
            <person name="Nazareth L."/>
            <person name="Reid J."/>
            <person name="Worley K."/>
            <person name="Petrosino J."/>
            <person name="Highlander S."/>
            <person name="Gibbs R."/>
        </authorList>
    </citation>
    <scope>NUCLEOTIDE SEQUENCE [LARGE SCALE GENOMIC DNA]</scope>
    <source>
        <strain evidence="3">DSM 16973</strain>
    </source>
</reference>
<dbReference type="BioCyc" id="PMAR862515-HMP:GMOO-2023-MONOMER"/>
<dbReference type="SUPFAM" id="SSF48452">
    <property type="entry name" value="TPR-like"/>
    <property type="match status" value="1"/>
</dbReference>
<keyword evidence="1" id="KW-0802">TPR repeat</keyword>
<dbReference type="InterPro" id="IPR011990">
    <property type="entry name" value="TPR-like_helical_dom_sf"/>
</dbReference>
<feature type="region of interest" description="Disordered" evidence="2">
    <location>
        <begin position="1014"/>
        <end position="1088"/>
    </location>
</feature>
<dbReference type="InterPro" id="IPR019734">
    <property type="entry name" value="TPR_rpt"/>
</dbReference>
<dbReference type="HOGENOM" id="CLU_007706_0_0_10"/>
<proteinExistence type="predicted"/>